<name>A0A7W7Q3U1_9PSEU</name>
<dbReference type="RefSeq" id="WP_184810515.1">
    <property type="nucleotide sequence ID" value="NZ_JACHJQ010000003.1"/>
</dbReference>
<keyword evidence="2" id="KW-1185">Reference proteome</keyword>
<reference evidence="1 2" key="1">
    <citation type="submission" date="2020-08" db="EMBL/GenBank/DDBJ databases">
        <title>Genomic Encyclopedia of Type Strains, Phase III (KMG-III): the genomes of soil and plant-associated and newly described type strains.</title>
        <authorList>
            <person name="Whitman W."/>
        </authorList>
    </citation>
    <scope>NUCLEOTIDE SEQUENCE [LARGE SCALE GENOMIC DNA]</scope>
    <source>
        <strain evidence="1 2">CECT 8960</strain>
    </source>
</reference>
<organism evidence="1 2">
    <name type="scientific">Actinophytocola algeriensis</name>
    <dbReference type="NCBI Taxonomy" id="1768010"/>
    <lineage>
        <taxon>Bacteria</taxon>
        <taxon>Bacillati</taxon>
        <taxon>Actinomycetota</taxon>
        <taxon>Actinomycetes</taxon>
        <taxon>Pseudonocardiales</taxon>
        <taxon>Pseudonocardiaceae</taxon>
    </lineage>
</organism>
<evidence type="ECO:0000313" key="1">
    <source>
        <dbReference type="EMBL" id="MBB4906281.1"/>
    </source>
</evidence>
<dbReference type="Proteomes" id="UP000520767">
    <property type="component" value="Unassembled WGS sequence"/>
</dbReference>
<comment type="caution">
    <text evidence="1">The sequence shown here is derived from an EMBL/GenBank/DDBJ whole genome shotgun (WGS) entry which is preliminary data.</text>
</comment>
<gene>
    <name evidence="1" type="ORF">FHR82_002501</name>
</gene>
<dbReference type="EMBL" id="JACHJQ010000003">
    <property type="protein sequence ID" value="MBB4906281.1"/>
    <property type="molecule type" value="Genomic_DNA"/>
</dbReference>
<evidence type="ECO:0000313" key="2">
    <source>
        <dbReference type="Proteomes" id="UP000520767"/>
    </source>
</evidence>
<accession>A0A7W7Q3U1</accession>
<proteinExistence type="predicted"/>
<protein>
    <submittedName>
        <fullName evidence="1">Uncharacterized protein</fullName>
    </submittedName>
</protein>
<sequence length="71" mass="7968">MTGLSVNSYVTIRDHCPMRYHVVDSDTVEFSFGGLRDPFEFVFDATALREFLRFGATALGEMDERGQASAE</sequence>
<dbReference type="AlphaFoldDB" id="A0A7W7Q3U1"/>